<proteinExistence type="predicted"/>
<dbReference type="AlphaFoldDB" id="A0A135INT6"/>
<dbReference type="EMBL" id="CP010725">
    <property type="protein sequence ID" value="AUR00212.1"/>
    <property type="molecule type" value="Genomic_DNA"/>
</dbReference>
<dbReference type="Pfam" id="PF06347">
    <property type="entry name" value="SH3_4"/>
    <property type="match status" value="2"/>
</dbReference>
<sequence length="177" mass="19424">MNISASYLRSRLAVVAMIMIAMTGALIPVEGAARDERGPVTNLPLPRFVSMKAAEGNVRRGPSLTHKIDWVFKRRGMPLEITAEYGHWRRVRDRDGAGGWVHYALLSGARTVLIEEDMLTVHARPDSGAPVTAAFELGVVARLGKCEVSWCSISAGGYRGWAPKEKLWGVAPDELRD</sequence>
<dbReference type="InterPro" id="IPR010466">
    <property type="entry name" value="DUF1058"/>
</dbReference>
<organism evidence="1 2">
    <name type="scientific">Phaeobacter inhibens</name>
    <dbReference type="NCBI Taxonomy" id="221822"/>
    <lineage>
        <taxon>Bacteria</taxon>
        <taxon>Pseudomonadati</taxon>
        <taxon>Pseudomonadota</taxon>
        <taxon>Alphaproteobacteria</taxon>
        <taxon>Rhodobacterales</taxon>
        <taxon>Roseobacteraceae</taxon>
        <taxon>Phaeobacter</taxon>
    </lineage>
</organism>
<protein>
    <submittedName>
        <fullName evidence="1">Uncharacterized protein</fullName>
    </submittedName>
</protein>
<dbReference type="Proteomes" id="UP000236447">
    <property type="component" value="Chromosome"/>
</dbReference>
<dbReference type="OMA" id="HRIDWVF"/>
<name>A0A135INT6_9RHOB</name>
<dbReference type="Gene3D" id="2.30.30.40">
    <property type="entry name" value="SH3 Domains"/>
    <property type="match status" value="1"/>
</dbReference>
<reference evidence="1 2" key="1">
    <citation type="journal article" date="2017" name="Front. Microbiol.">
        <title>Phaeobacter piscinae sp. nov., a species of the Roseobacter group and potential aquaculture probiont.</title>
        <authorList>
            <person name="Sonnenschein E.C."/>
            <person name="Phippen C.B.W."/>
            <person name="Nielsen K.F."/>
            <person name="Mateiu R.V."/>
            <person name="Melchiorsen J."/>
            <person name="Gram L."/>
            <person name="Overmann J."/>
            <person name="Freese H.M."/>
        </authorList>
    </citation>
    <scope>NUCLEOTIDE SEQUENCE [LARGE SCALE GENOMIC DNA]</scope>
    <source>
        <strain evidence="1 2">P88</strain>
    </source>
</reference>
<gene>
    <name evidence="1" type="ORF">PhaeoP88_02869</name>
</gene>
<evidence type="ECO:0000313" key="1">
    <source>
        <dbReference type="EMBL" id="AUR00212.1"/>
    </source>
</evidence>
<accession>A0A135INT6</accession>
<evidence type="ECO:0000313" key="2">
    <source>
        <dbReference type="Proteomes" id="UP000236447"/>
    </source>
</evidence>
<reference evidence="1 2" key="2">
    <citation type="journal article" date="2017" name="Genome Biol. Evol.">
        <title>Trajectories and Drivers of Genome Evolution in Surface-Associated Marine Phaeobacter.</title>
        <authorList>
            <person name="Freese H.M."/>
            <person name="Sikorski J."/>
            <person name="Bunk B."/>
            <person name="Scheuner C."/>
            <person name="Meier-Kolthoff J.P."/>
            <person name="Sproer C."/>
            <person name="Gram L."/>
            <person name="Overmann J."/>
        </authorList>
    </citation>
    <scope>NUCLEOTIDE SEQUENCE [LARGE SCALE GENOMIC DNA]</scope>
    <source>
        <strain evidence="1 2">P88</strain>
    </source>
</reference>